<name>A0AA88A0J8_FICCA</name>
<sequence>MRSNLEEKLMKRMAVVHRKAEEWHEQRGSNTLVLAGFPNRPD</sequence>
<keyword evidence="2" id="KW-1185">Reference proteome</keyword>
<comment type="caution">
    <text evidence="1">The sequence shown here is derived from an EMBL/GenBank/DDBJ whole genome shotgun (WGS) entry which is preliminary data.</text>
</comment>
<evidence type="ECO:0000313" key="1">
    <source>
        <dbReference type="EMBL" id="GMN47369.1"/>
    </source>
</evidence>
<gene>
    <name evidence="1" type="ORF">TIFTF001_016547</name>
</gene>
<proteinExistence type="predicted"/>
<dbReference type="Proteomes" id="UP001187192">
    <property type="component" value="Unassembled WGS sequence"/>
</dbReference>
<accession>A0AA88A0J8</accession>
<protein>
    <submittedName>
        <fullName evidence="1">Uncharacterized protein</fullName>
    </submittedName>
</protein>
<evidence type="ECO:0000313" key="2">
    <source>
        <dbReference type="Proteomes" id="UP001187192"/>
    </source>
</evidence>
<dbReference type="AlphaFoldDB" id="A0AA88A0J8"/>
<reference evidence="1" key="1">
    <citation type="submission" date="2023-07" db="EMBL/GenBank/DDBJ databases">
        <title>draft genome sequence of fig (Ficus carica).</title>
        <authorList>
            <person name="Takahashi T."/>
            <person name="Nishimura K."/>
        </authorList>
    </citation>
    <scope>NUCLEOTIDE SEQUENCE</scope>
</reference>
<organism evidence="1 2">
    <name type="scientific">Ficus carica</name>
    <name type="common">Common fig</name>
    <dbReference type="NCBI Taxonomy" id="3494"/>
    <lineage>
        <taxon>Eukaryota</taxon>
        <taxon>Viridiplantae</taxon>
        <taxon>Streptophyta</taxon>
        <taxon>Embryophyta</taxon>
        <taxon>Tracheophyta</taxon>
        <taxon>Spermatophyta</taxon>
        <taxon>Magnoliopsida</taxon>
        <taxon>eudicotyledons</taxon>
        <taxon>Gunneridae</taxon>
        <taxon>Pentapetalae</taxon>
        <taxon>rosids</taxon>
        <taxon>fabids</taxon>
        <taxon>Rosales</taxon>
        <taxon>Moraceae</taxon>
        <taxon>Ficeae</taxon>
        <taxon>Ficus</taxon>
    </lineage>
</organism>
<dbReference type="EMBL" id="BTGU01000025">
    <property type="protein sequence ID" value="GMN47369.1"/>
    <property type="molecule type" value="Genomic_DNA"/>
</dbReference>